<reference evidence="1" key="2">
    <citation type="submission" date="2016-05" db="EMBL/GenBank/DDBJ databases">
        <title>Comparative analysis highlights variable genome content of wheat rusts and divergence of the mating loci.</title>
        <authorList>
            <person name="Cuomo C.A."/>
            <person name="Bakkeren G."/>
            <person name="Szabo L."/>
            <person name="Khalil H."/>
            <person name="Joly D."/>
            <person name="Goldberg J."/>
            <person name="Young S."/>
            <person name="Zeng Q."/>
            <person name="Fellers J."/>
        </authorList>
    </citation>
    <scope>NUCLEOTIDE SEQUENCE [LARGE SCALE GENOMIC DNA]</scope>
    <source>
        <strain evidence="1">1-1 BBBD Race 1</strain>
    </source>
</reference>
<evidence type="ECO:0000313" key="3">
    <source>
        <dbReference type="Proteomes" id="UP000005240"/>
    </source>
</evidence>
<proteinExistence type="predicted"/>
<dbReference type="VEuPathDB" id="FungiDB:PTTG_27756"/>
<reference evidence="2" key="4">
    <citation type="submission" date="2025-05" db="UniProtKB">
        <authorList>
            <consortium name="EnsemblFungi"/>
        </authorList>
    </citation>
    <scope>IDENTIFICATION</scope>
    <source>
        <strain evidence="2">isolate 1-1 / race 1 (BBBD)</strain>
    </source>
</reference>
<reference evidence="1" key="1">
    <citation type="submission" date="2009-11" db="EMBL/GenBank/DDBJ databases">
        <authorList>
            <consortium name="The Broad Institute Genome Sequencing Platform"/>
            <person name="Ward D."/>
            <person name="Feldgarden M."/>
            <person name="Earl A."/>
            <person name="Young S.K."/>
            <person name="Zeng Q."/>
            <person name="Koehrsen M."/>
            <person name="Alvarado L."/>
            <person name="Berlin A."/>
            <person name="Bochicchio J."/>
            <person name="Borenstein D."/>
            <person name="Chapman S.B."/>
            <person name="Chen Z."/>
            <person name="Engels R."/>
            <person name="Freedman E."/>
            <person name="Gellesch M."/>
            <person name="Goldberg J."/>
            <person name="Griggs A."/>
            <person name="Gujja S."/>
            <person name="Heilman E."/>
            <person name="Heiman D."/>
            <person name="Hepburn T."/>
            <person name="Howarth C."/>
            <person name="Jen D."/>
            <person name="Larson L."/>
            <person name="Lewis B."/>
            <person name="Mehta T."/>
            <person name="Park D."/>
            <person name="Pearson M."/>
            <person name="Roberts A."/>
            <person name="Saif S."/>
            <person name="Shea T."/>
            <person name="Shenoy N."/>
            <person name="Sisk P."/>
            <person name="Stolte C."/>
            <person name="Sykes S."/>
            <person name="Thomson T."/>
            <person name="Walk T."/>
            <person name="White J."/>
            <person name="Yandava C."/>
            <person name="Izard J."/>
            <person name="Baranova O.V."/>
            <person name="Blanton J.M."/>
            <person name="Tanner A.C."/>
            <person name="Dewhirst F.E."/>
            <person name="Haas B."/>
            <person name="Nusbaum C."/>
            <person name="Birren B."/>
        </authorList>
    </citation>
    <scope>NUCLEOTIDE SEQUENCE [LARGE SCALE GENOMIC DNA]</scope>
    <source>
        <strain evidence="1">1-1 BBBD Race 1</strain>
    </source>
</reference>
<keyword evidence="3" id="KW-1185">Reference proteome</keyword>
<evidence type="ECO:0000313" key="1">
    <source>
        <dbReference type="EMBL" id="OAV92129.1"/>
    </source>
</evidence>
<reference evidence="2 3" key="3">
    <citation type="journal article" date="2017" name="G3 (Bethesda)">
        <title>Comparative analysis highlights variable genome content of wheat rusts and divergence of the mating loci.</title>
        <authorList>
            <person name="Cuomo C.A."/>
            <person name="Bakkeren G."/>
            <person name="Khalil H.B."/>
            <person name="Panwar V."/>
            <person name="Joly D."/>
            <person name="Linning R."/>
            <person name="Sakthikumar S."/>
            <person name="Song X."/>
            <person name="Adiconis X."/>
            <person name="Fan L."/>
            <person name="Goldberg J.M."/>
            <person name="Levin J.Z."/>
            <person name="Young S."/>
            <person name="Zeng Q."/>
            <person name="Anikster Y."/>
            <person name="Bruce M."/>
            <person name="Wang M."/>
            <person name="Yin C."/>
            <person name="McCallum B."/>
            <person name="Szabo L.J."/>
            <person name="Hulbert S."/>
            <person name="Chen X."/>
            <person name="Fellers J.P."/>
        </authorList>
    </citation>
    <scope>NUCLEOTIDE SEQUENCE</scope>
    <source>
        <strain evidence="2">isolate 1-1 / race 1 (BBBD)</strain>
        <strain evidence="3">Isolate 1-1 / race 1 (BBBD)</strain>
    </source>
</reference>
<accession>A0A180GI27</accession>
<protein>
    <submittedName>
        <fullName evidence="1 2">Uncharacterized protein</fullName>
    </submittedName>
</protein>
<dbReference type="EMBL" id="ADAS02000069">
    <property type="protein sequence ID" value="OAV92129.1"/>
    <property type="molecule type" value="Genomic_DNA"/>
</dbReference>
<dbReference type="OrthoDB" id="10280555at2759"/>
<dbReference type="EnsemblFungi" id="PTTG_27756-t43_1">
    <property type="protein sequence ID" value="PTTG_27756-t43_1-p1"/>
    <property type="gene ID" value="PTTG_27756"/>
</dbReference>
<organism evidence="1">
    <name type="scientific">Puccinia triticina (isolate 1-1 / race 1 (BBBD))</name>
    <name type="common">Brown leaf rust fungus</name>
    <dbReference type="NCBI Taxonomy" id="630390"/>
    <lineage>
        <taxon>Eukaryota</taxon>
        <taxon>Fungi</taxon>
        <taxon>Dikarya</taxon>
        <taxon>Basidiomycota</taxon>
        <taxon>Pucciniomycotina</taxon>
        <taxon>Pucciniomycetes</taxon>
        <taxon>Pucciniales</taxon>
        <taxon>Pucciniaceae</taxon>
        <taxon>Puccinia</taxon>
    </lineage>
</organism>
<dbReference type="Proteomes" id="UP000005240">
    <property type="component" value="Unassembled WGS sequence"/>
</dbReference>
<name>A0A180GI27_PUCT1</name>
<sequence length="232" mass="24990">MLRRIKCKLLAQGGGGAKRRTIWLAPSRIKVEQLGKILEEYSMPHKPGDGEDQLLALYKPLRLKHSKTATPSILSKDVIGMGGTLDTGDGDERKESPCCKWQCKDPSLLGKQGRATAAAVDCDCQTQQFGTALLPLAVRDLLATLNAHAGSIKIPAAGPLGEQQAIEVAPGDSAQPRPELVPIYLTYVGKGIMEPAIQTETSFARGDWVVKILLGKNKKALLNKVLKGVDFL</sequence>
<evidence type="ECO:0000313" key="2">
    <source>
        <dbReference type="EnsemblFungi" id="PTTG_27756-t43_1-p1"/>
    </source>
</evidence>
<gene>
    <name evidence="1" type="ORF">PTTG_27756</name>
</gene>
<dbReference type="AlphaFoldDB" id="A0A180GI27"/>